<evidence type="ECO:0000313" key="9">
    <source>
        <dbReference type="RefSeq" id="XP_021844206.1"/>
    </source>
</evidence>
<evidence type="ECO:0000259" key="7">
    <source>
        <dbReference type="PROSITE" id="PS50846"/>
    </source>
</evidence>
<protein>
    <submittedName>
        <fullName evidence="9">Heavy metal-associated isoprenylated plant protein 39-like</fullName>
    </submittedName>
</protein>
<organism evidence="8 9">
    <name type="scientific">Spinacia oleracea</name>
    <name type="common">Spinach</name>
    <dbReference type="NCBI Taxonomy" id="3562"/>
    <lineage>
        <taxon>Eukaryota</taxon>
        <taxon>Viridiplantae</taxon>
        <taxon>Streptophyta</taxon>
        <taxon>Embryophyta</taxon>
        <taxon>Tracheophyta</taxon>
        <taxon>Spermatophyta</taxon>
        <taxon>Magnoliopsida</taxon>
        <taxon>eudicotyledons</taxon>
        <taxon>Gunneridae</taxon>
        <taxon>Pentapetalae</taxon>
        <taxon>Caryophyllales</taxon>
        <taxon>Chenopodiaceae</taxon>
        <taxon>Chenopodioideae</taxon>
        <taxon>Anserineae</taxon>
        <taxon>Spinacia</taxon>
    </lineage>
</organism>
<evidence type="ECO:0000256" key="5">
    <source>
        <dbReference type="ARBA" id="ARBA00024045"/>
    </source>
</evidence>
<dbReference type="InterPro" id="IPR036163">
    <property type="entry name" value="HMA_dom_sf"/>
</dbReference>
<dbReference type="SUPFAM" id="SSF55008">
    <property type="entry name" value="HMA, heavy metal-associated domain"/>
    <property type="match status" value="1"/>
</dbReference>
<dbReference type="InterPro" id="IPR051863">
    <property type="entry name" value="HIPP"/>
</dbReference>
<reference evidence="9" key="2">
    <citation type="submission" date="2025-08" db="UniProtKB">
        <authorList>
            <consortium name="RefSeq"/>
        </authorList>
    </citation>
    <scope>IDENTIFICATION</scope>
    <source>
        <tissue evidence="9">Leaf</tissue>
    </source>
</reference>
<keyword evidence="4" id="KW-0636">Prenylation</keyword>
<evidence type="ECO:0000256" key="3">
    <source>
        <dbReference type="ARBA" id="ARBA00023288"/>
    </source>
</evidence>
<dbReference type="GO" id="GO:0046872">
    <property type="term" value="F:metal ion binding"/>
    <property type="evidence" value="ECO:0007669"/>
    <property type="project" value="UniProtKB-KW"/>
</dbReference>
<dbReference type="PANTHER" id="PTHR45811:SF49">
    <property type="entry name" value="OS04G0667600 PROTEIN"/>
    <property type="match status" value="1"/>
</dbReference>
<proteinExistence type="inferred from homology"/>
<gene>
    <name evidence="9" type="primary">LOC110784105</name>
</gene>
<evidence type="ECO:0000256" key="2">
    <source>
        <dbReference type="ARBA" id="ARBA00022723"/>
    </source>
</evidence>
<dbReference type="PANTHER" id="PTHR45811">
    <property type="entry name" value="COPPER TRANSPORT PROTEIN FAMILY-RELATED"/>
    <property type="match status" value="1"/>
</dbReference>
<dbReference type="RefSeq" id="XP_021844206.1">
    <property type="nucleotide sequence ID" value="XM_021988514.2"/>
</dbReference>
<feature type="domain" description="HMA" evidence="7">
    <location>
        <begin position="1"/>
        <end position="69"/>
    </location>
</feature>
<evidence type="ECO:0000313" key="8">
    <source>
        <dbReference type="Proteomes" id="UP000813463"/>
    </source>
</evidence>
<evidence type="ECO:0000256" key="6">
    <source>
        <dbReference type="SAM" id="MobiDB-lite"/>
    </source>
</evidence>
<sequence length="134" mass="15050">MQKLIVKLDIHDDLSCKQKAIKLVSSISGIDSISMDGKEKKLTVIGDMDPVAVVKKLRRYYHTEIVSVGPAKEPEKPKEKPKDEPKPIVPVMDFIHAMQAHNSSNATYIVDPCYSRYNGYYRSVEEDPNGCVIS</sequence>
<dbReference type="PROSITE" id="PS50846">
    <property type="entry name" value="HMA_2"/>
    <property type="match status" value="1"/>
</dbReference>
<dbReference type="Pfam" id="PF00403">
    <property type="entry name" value="HMA"/>
    <property type="match status" value="1"/>
</dbReference>
<name>A0A9R0I7P5_SPIOL</name>
<dbReference type="AlphaFoldDB" id="A0A9R0I7P5"/>
<dbReference type="GeneID" id="110784105"/>
<dbReference type="KEGG" id="soe:110784105"/>
<feature type="region of interest" description="Disordered" evidence="6">
    <location>
        <begin position="68"/>
        <end position="87"/>
    </location>
</feature>
<reference evidence="8" key="1">
    <citation type="journal article" date="2021" name="Nat. Commun.">
        <title>Genomic analyses provide insights into spinach domestication and the genetic basis of agronomic traits.</title>
        <authorList>
            <person name="Cai X."/>
            <person name="Sun X."/>
            <person name="Xu C."/>
            <person name="Sun H."/>
            <person name="Wang X."/>
            <person name="Ge C."/>
            <person name="Zhang Z."/>
            <person name="Wang Q."/>
            <person name="Fei Z."/>
            <person name="Jiao C."/>
            <person name="Wang Q."/>
        </authorList>
    </citation>
    <scope>NUCLEOTIDE SEQUENCE [LARGE SCALE GENOMIC DNA]</scope>
    <source>
        <strain evidence="8">cv. Varoflay</strain>
    </source>
</reference>
<dbReference type="Gene3D" id="3.30.70.100">
    <property type="match status" value="1"/>
</dbReference>
<evidence type="ECO:0000256" key="1">
    <source>
        <dbReference type="ARBA" id="ARBA00022481"/>
    </source>
</evidence>
<keyword evidence="8" id="KW-1185">Reference proteome</keyword>
<keyword evidence="3" id="KW-0449">Lipoprotein</keyword>
<keyword evidence="2" id="KW-0479">Metal-binding</keyword>
<accession>A0A9R0I7P5</accession>
<dbReference type="OrthoDB" id="1923658at2759"/>
<dbReference type="InterPro" id="IPR006121">
    <property type="entry name" value="HMA_dom"/>
</dbReference>
<evidence type="ECO:0000256" key="4">
    <source>
        <dbReference type="ARBA" id="ARBA00023289"/>
    </source>
</evidence>
<comment type="similarity">
    <text evidence="5">Belongs to the HIPP family.</text>
</comment>
<dbReference type="Proteomes" id="UP000813463">
    <property type="component" value="Chromosome 3"/>
</dbReference>
<keyword evidence="1" id="KW-0488">Methylation</keyword>
<feature type="compositionally biased region" description="Basic and acidic residues" evidence="6">
    <location>
        <begin position="72"/>
        <end position="86"/>
    </location>
</feature>